<keyword evidence="13" id="KW-1185">Reference proteome</keyword>
<dbReference type="AlphaFoldDB" id="A0A443I986"/>
<name>A0A443I986_9GAMM</name>
<evidence type="ECO:0000256" key="5">
    <source>
        <dbReference type="ARBA" id="ARBA00022519"/>
    </source>
</evidence>
<comment type="similarity">
    <text evidence="2 9">Belongs to the GSP F family.</text>
</comment>
<evidence type="ECO:0000256" key="7">
    <source>
        <dbReference type="ARBA" id="ARBA00022989"/>
    </source>
</evidence>
<reference evidence="12 13" key="1">
    <citation type="submission" date="2014-04" db="EMBL/GenBank/DDBJ databases">
        <title>Draft genome sequence of Pantoea beijingensis strain LMG 27579, an emerging pathogen to Pleurotus eryngii with potential industrial application.</title>
        <authorList>
            <person name="Xu F."/>
            <person name="Liu Y."/>
            <person name="Wang S."/>
            <person name="Yin Y."/>
            <person name="Ma Y."/>
            <person name="Zhao S."/>
            <person name="Rong C."/>
        </authorList>
    </citation>
    <scope>NUCLEOTIDE SEQUENCE [LARGE SCALE GENOMIC DNA]</scope>
    <source>
        <strain evidence="12 13">LMG 27579</strain>
    </source>
</reference>
<dbReference type="Pfam" id="PF00482">
    <property type="entry name" value="T2SSF"/>
    <property type="match status" value="2"/>
</dbReference>
<evidence type="ECO:0000256" key="6">
    <source>
        <dbReference type="ARBA" id="ARBA00022692"/>
    </source>
</evidence>
<dbReference type="PANTHER" id="PTHR30012">
    <property type="entry name" value="GENERAL SECRETION PATHWAY PROTEIN"/>
    <property type="match status" value="1"/>
</dbReference>
<keyword evidence="7 10" id="KW-1133">Transmembrane helix</keyword>
<organism evidence="12 13">
    <name type="scientific">[Pantoea] beijingensis</name>
    <dbReference type="NCBI Taxonomy" id="1324864"/>
    <lineage>
        <taxon>Bacteria</taxon>
        <taxon>Pseudomonadati</taxon>
        <taxon>Pseudomonadota</taxon>
        <taxon>Gammaproteobacteria</taxon>
        <taxon>Enterobacterales</taxon>
        <taxon>Erwiniaceae</taxon>
        <taxon>Erwinia</taxon>
    </lineage>
</organism>
<dbReference type="RefSeq" id="WP_128179532.1">
    <property type="nucleotide sequence ID" value="NZ_CP071409.1"/>
</dbReference>
<keyword evidence="5" id="KW-0997">Cell inner membrane</keyword>
<feature type="domain" description="Type II secretion system protein GspF" evidence="11">
    <location>
        <begin position="65"/>
        <end position="187"/>
    </location>
</feature>
<dbReference type="FunFam" id="1.20.81.30:FF:000001">
    <property type="entry name" value="Type II secretion system protein F"/>
    <property type="match status" value="2"/>
</dbReference>
<dbReference type="PROSITE" id="PS00874">
    <property type="entry name" value="T2SP_F"/>
    <property type="match status" value="1"/>
</dbReference>
<evidence type="ECO:0000259" key="11">
    <source>
        <dbReference type="Pfam" id="PF00482"/>
    </source>
</evidence>
<keyword evidence="4" id="KW-1003">Cell membrane</keyword>
<dbReference type="PANTHER" id="PTHR30012:SF7">
    <property type="entry name" value="PROTEIN TRANSPORT PROTEIN HOFC HOMOLOG"/>
    <property type="match status" value="1"/>
</dbReference>
<comment type="caution">
    <text evidence="12">The sequence shown here is derived from an EMBL/GenBank/DDBJ whole genome shotgun (WGS) entry which is preliminary data.</text>
</comment>
<dbReference type="GO" id="GO:0015628">
    <property type="term" value="P:protein secretion by the type II secretion system"/>
    <property type="evidence" value="ECO:0007669"/>
    <property type="project" value="TreeGrafter"/>
</dbReference>
<dbReference type="Proteomes" id="UP000288794">
    <property type="component" value="Unassembled WGS sequence"/>
</dbReference>
<evidence type="ECO:0000256" key="4">
    <source>
        <dbReference type="ARBA" id="ARBA00022475"/>
    </source>
</evidence>
<dbReference type="EMBL" id="JMEE01000047">
    <property type="protein sequence ID" value="RWR00517.1"/>
    <property type="molecule type" value="Genomic_DNA"/>
</dbReference>
<dbReference type="GO" id="GO:0005886">
    <property type="term" value="C:plasma membrane"/>
    <property type="evidence" value="ECO:0007669"/>
    <property type="project" value="UniProtKB-SubCell"/>
</dbReference>
<evidence type="ECO:0000256" key="3">
    <source>
        <dbReference type="ARBA" id="ARBA00022448"/>
    </source>
</evidence>
<dbReference type="InterPro" id="IPR001992">
    <property type="entry name" value="T2SS_GspF/T4SS_PilC_CS"/>
</dbReference>
<evidence type="ECO:0000256" key="1">
    <source>
        <dbReference type="ARBA" id="ARBA00004429"/>
    </source>
</evidence>
<evidence type="ECO:0000313" key="12">
    <source>
        <dbReference type="EMBL" id="RWR00517.1"/>
    </source>
</evidence>
<evidence type="ECO:0000256" key="9">
    <source>
        <dbReference type="RuleBase" id="RU003923"/>
    </source>
</evidence>
<protein>
    <submittedName>
        <fullName evidence="12">Type IV pilin biogenesis protein</fullName>
    </submittedName>
</protein>
<accession>A0A443I986</accession>
<keyword evidence="3 9" id="KW-0813">Transport</keyword>
<feature type="domain" description="Type II secretion system protein GspF" evidence="11">
    <location>
        <begin position="270"/>
        <end position="390"/>
    </location>
</feature>
<sequence length="399" mass="44344">MVSNILFYWQAVDADGQFIHGAKLSDSPASVMESLLERGFTPVSVKRGKAYRSRAWKWQHKITLVRQLATLLKAGMTLSAGLTLLSEGHPHPGWRALLSEIQSQVARGEAFSATLAQHPDIFPPLFPALMQVGELTGQLDECCLQLAHQQERQQKLQKKVIKALRYPLFILLVAFTVTIGMLVFVLPEFVTIYSAFDAPLPAFTAGVMRLSSAIQSSGATLAGLLFLVIFSWRIARKKRIHWQRREQQLLLRLPLISSLYRGSQLSQIFTTLTLTQRAGLTLLQSLQTVEKTLHHCLWQEAIKQLQAHISAGKPLHQAIADHPLFTPLCYQLIKTGEEAGSLDILLARLAHWHEANTHELADTLASMLEPIMMVVIGGIVGTLVIAMYLPIFGLGDALK</sequence>
<evidence type="ECO:0000256" key="8">
    <source>
        <dbReference type="ARBA" id="ARBA00023136"/>
    </source>
</evidence>
<evidence type="ECO:0000256" key="10">
    <source>
        <dbReference type="SAM" id="Phobius"/>
    </source>
</evidence>
<feature type="transmembrane region" description="Helical" evidence="10">
    <location>
        <begin position="168"/>
        <end position="193"/>
    </location>
</feature>
<comment type="subcellular location">
    <subcellularLocation>
        <location evidence="1 9">Cell inner membrane</location>
        <topology evidence="1 9">Multi-pass membrane protein</topology>
    </subcellularLocation>
</comment>
<dbReference type="InterPro" id="IPR042094">
    <property type="entry name" value="T2SS_GspF_sf"/>
</dbReference>
<keyword evidence="8 10" id="KW-0472">Membrane</keyword>
<dbReference type="InterPro" id="IPR018076">
    <property type="entry name" value="T2SS_GspF_dom"/>
</dbReference>
<dbReference type="Gene3D" id="1.20.81.30">
    <property type="entry name" value="Type II secretion system (T2SS), domain F"/>
    <property type="match status" value="2"/>
</dbReference>
<feature type="transmembrane region" description="Helical" evidence="10">
    <location>
        <begin position="371"/>
        <end position="391"/>
    </location>
</feature>
<proteinExistence type="inferred from homology"/>
<dbReference type="PRINTS" id="PR00812">
    <property type="entry name" value="BCTERIALGSPF"/>
</dbReference>
<dbReference type="InterPro" id="IPR003004">
    <property type="entry name" value="GspF/PilC"/>
</dbReference>
<evidence type="ECO:0000256" key="2">
    <source>
        <dbReference type="ARBA" id="ARBA00005745"/>
    </source>
</evidence>
<feature type="transmembrane region" description="Helical" evidence="10">
    <location>
        <begin position="213"/>
        <end position="235"/>
    </location>
</feature>
<keyword evidence="6 9" id="KW-0812">Transmembrane</keyword>
<dbReference type="NCBIfam" id="NF007861">
    <property type="entry name" value="PRK10573.1"/>
    <property type="match status" value="1"/>
</dbReference>
<gene>
    <name evidence="12" type="ORF">ED28_18700</name>
</gene>
<evidence type="ECO:0000313" key="13">
    <source>
        <dbReference type="Proteomes" id="UP000288794"/>
    </source>
</evidence>